<organism evidence="3 4">
    <name type="scientific">Paenibacillus radicis</name>
    <name type="common">ex Xue et al. 2023</name>
    <dbReference type="NCBI Taxonomy" id="2972489"/>
    <lineage>
        <taxon>Bacteria</taxon>
        <taxon>Bacillati</taxon>
        <taxon>Bacillota</taxon>
        <taxon>Bacilli</taxon>
        <taxon>Bacillales</taxon>
        <taxon>Paenibacillaceae</taxon>
        <taxon>Paenibacillus</taxon>
    </lineage>
</organism>
<sequence length="327" mass="38426">MLKLKYLFNDVNLAEMLLKNWEFEKESIDMFKYYRISSNAIYPFKCDGKTQFLRFAPKEEKSKENILAELDFISYLRANHYGALESVTSKNGEELVEAHTPWGDFYASVFKRVPGVQMNKTDFSDSTIFSHGKALGKLHQLSSEYTPIKTKRWSYSDVLDWIQDHLMDYPEETAALKEATILKEYFLSLPVTNNNFGLIHYDFEYDNVFFDEETKSCHVIDFDDAMYHWYAMDIEKALDSLRDYIPAEDFSHKSKCFMDGYLTEYDVAHDISSFLPACRRFANLYAYVRILRSITEKWNNEPEWLINLRGKLSRGLQEKSACFGEEI</sequence>
<keyword evidence="4" id="KW-1185">Reference proteome</keyword>
<dbReference type="PANTHER" id="PTHR21064:SF6">
    <property type="entry name" value="AMINOGLYCOSIDE PHOSPHOTRANSFERASE DOMAIN-CONTAINING PROTEIN"/>
    <property type="match status" value="1"/>
</dbReference>
<dbReference type="Proteomes" id="UP001300012">
    <property type="component" value="Unassembled WGS sequence"/>
</dbReference>
<protein>
    <submittedName>
        <fullName evidence="3">Phosphotransferase</fullName>
    </submittedName>
</protein>
<dbReference type="InterPro" id="IPR050249">
    <property type="entry name" value="Pseudomonas-type_ThrB"/>
</dbReference>
<dbReference type="InterPro" id="IPR011009">
    <property type="entry name" value="Kinase-like_dom_sf"/>
</dbReference>
<dbReference type="PANTHER" id="PTHR21064">
    <property type="entry name" value="AMINOGLYCOSIDE PHOSPHOTRANSFERASE DOMAIN-CONTAINING PROTEIN-RELATED"/>
    <property type="match status" value="1"/>
</dbReference>
<dbReference type="EMBL" id="JANQBD010000020">
    <property type="protein sequence ID" value="MCR8634559.1"/>
    <property type="molecule type" value="Genomic_DNA"/>
</dbReference>
<dbReference type="RefSeq" id="WP_258216115.1">
    <property type="nucleotide sequence ID" value="NZ_JANQBD010000020.1"/>
</dbReference>
<dbReference type="Pfam" id="PF01636">
    <property type="entry name" value="APH"/>
    <property type="match status" value="1"/>
</dbReference>
<feature type="domain" description="Aminoglycoside phosphotransferase" evidence="2">
    <location>
        <begin position="49"/>
        <end position="241"/>
    </location>
</feature>
<dbReference type="SUPFAM" id="SSF56112">
    <property type="entry name" value="Protein kinase-like (PK-like)"/>
    <property type="match status" value="1"/>
</dbReference>
<gene>
    <name evidence="3" type="ORF">NV381_25515</name>
</gene>
<dbReference type="InterPro" id="IPR002575">
    <property type="entry name" value="Aminoglycoside_PTrfase"/>
</dbReference>
<evidence type="ECO:0000259" key="2">
    <source>
        <dbReference type="Pfam" id="PF01636"/>
    </source>
</evidence>
<proteinExistence type="inferred from homology"/>
<evidence type="ECO:0000313" key="3">
    <source>
        <dbReference type="EMBL" id="MCR8634559.1"/>
    </source>
</evidence>
<evidence type="ECO:0000313" key="4">
    <source>
        <dbReference type="Proteomes" id="UP001300012"/>
    </source>
</evidence>
<reference evidence="3 4" key="1">
    <citation type="submission" date="2022-08" db="EMBL/GenBank/DDBJ databases">
        <title>Paenibacillus endoradicis sp. nov., Paenibacillus radicibacter sp. nov and Paenibacillus pararadicis sp. nov., three cold-adapted plant growth-promoting bacteria isolated from root of Larix gmelinii in Great Khingan.</title>
        <authorList>
            <person name="Xue H."/>
        </authorList>
    </citation>
    <scope>NUCLEOTIDE SEQUENCE [LARGE SCALE GENOMIC DNA]</scope>
    <source>
        <strain evidence="3 4">N5-1-1-5</strain>
    </source>
</reference>
<dbReference type="Gene3D" id="3.90.1200.10">
    <property type="match status" value="1"/>
</dbReference>
<evidence type="ECO:0000256" key="1">
    <source>
        <dbReference type="ARBA" id="ARBA00038240"/>
    </source>
</evidence>
<comment type="similarity">
    <text evidence="1">Belongs to the pseudomonas-type ThrB family.</text>
</comment>
<name>A0ABT1YQC6_9BACL</name>
<comment type="caution">
    <text evidence="3">The sequence shown here is derived from an EMBL/GenBank/DDBJ whole genome shotgun (WGS) entry which is preliminary data.</text>
</comment>
<accession>A0ABT1YQC6</accession>